<dbReference type="EMBL" id="BKCJ010001877">
    <property type="protein sequence ID" value="GEU44670.1"/>
    <property type="molecule type" value="Genomic_DNA"/>
</dbReference>
<keyword evidence="3" id="KW-0812">Transmembrane</keyword>
<evidence type="ECO:0000256" key="3">
    <source>
        <dbReference type="SAM" id="Phobius"/>
    </source>
</evidence>
<evidence type="ECO:0000313" key="4">
    <source>
        <dbReference type="EMBL" id="GEU44670.1"/>
    </source>
</evidence>
<feature type="transmembrane region" description="Helical" evidence="3">
    <location>
        <begin position="277"/>
        <end position="302"/>
    </location>
</feature>
<organism evidence="4">
    <name type="scientific">Tanacetum cinerariifolium</name>
    <name type="common">Dalmatian daisy</name>
    <name type="synonym">Chrysanthemum cinerariifolium</name>
    <dbReference type="NCBI Taxonomy" id="118510"/>
    <lineage>
        <taxon>Eukaryota</taxon>
        <taxon>Viridiplantae</taxon>
        <taxon>Streptophyta</taxon>
        <taxon>Embryophyta</taxon>
        <taxon>Tracheophyta</taxon>
        <taxon>Spermatophyta</taxon>
        <taxon>Magnoliopsida</taxon>
        <taxon>eudicotyledons</taxon>
        <taxon>Gunneridae</taxon>
        <taxon>Pentapetalae</taxon>
        <taxon>asterids</taxon>
        <taxon>campanulids</taxon>
        <taxon>Asterales</taxon>
        <taxon>Asteraceae</taxon>
        <taxon>Asteroideae</taxon>
        <taxon>Anthemideae</taxon>
        <taxon>Anthemidinae</taxon>
        <taxon>Tanacetum</taxon>
    </lineage>
</organism>
<sequence length="326" mass="36461">MSNPHQELASPRANSSCKELASPKQTALRKDESNPLIVNSLLKTIWSSMHHVIAMKHWIFLRKRLLTAQDLVIKKLQKKVKRIERKIKARTLRMTLFKIGNFRRKSLDKENMKKMKLEADLESKVDTTAELTEEIILSGSLVSVSSKPMVSTTVDPLDVDGGVRLHQAVNASLKLLSIGPVGSGRDRVEPLTITVSSYPTSPSSYPWRPNTRLETFLPPPSNRFAAILLLVAPCTRLQKYQPWIFCGLVFLYVFAVDLVVVAVFVVIVVIHRTVVDYFGYFEVGVELLALMIRKLLLILLIWEGCHGTTLAAPVNVPRQSGVGAKA</sequence>
<dbReference type="AlphaFoldDB" id="A0A6L2K7A0"/>
<keyword evidence="3" id="KW-0472">Membrane</keyword>
<protein>
    <submittedName>
        <fullName evidence="4">Uncharacterized protein</fullName>
    </submittedName>
</protein>
<keyword evidence="3" id="KW-1133">Transmembrane helix</keyword>
<proteinExistence type="predicted"/>
<gene>
    <name evidence="4" type="ORF">Tci_016648</name>
</gene>
<comment type="caution">
    <text evidence="4">The sequence shown here is derived from an EMBL/GenBank/DDBJ whole genome shotgun (WGS) entry which is preliminary data.</text>
</comment>
<feature type="transmembrane region" description="Helical" evidence="3">
    <location>
        <begin position="242"/>
        <end position="270"/>
    </location>
</feature>
<keyword evidence="1" id="KW-0175">Coiled coil</keyword>
<evidence type="ECO:0000256" key="2">
    <source>
        <dbReference type="SAM" id="MobiDB-lite"/>
    </source>
</evidence>
<feature type="region of interest" description="Disordered" evidence="2">
    <location>
        <begin position="1"/>
        <end position="28"/>
    </location>
</feature>
<accession>A0A6L2K7A0</accession>
<name>A0A6L2K7A0_TANCI</name>
<reference evidence="4" key="1">
    <citation type="journal article" date="2019" name="Sci. Rep.">
        <title>Draft genome of Tanacetum cinerariifolium, the natural source of mosquito coil.</title>
        <authorList>
            <person name="Yamashiro T."/>
            <person name="Shiraishi A."/>
            <person name="Satake H."/>
            <person name="Nakayama K."/>
        </authorList>
    </citation>
    <scope>NUCLEOTIDE SEQUENCE</scope>
</reference>
<evidence type="ECO:0000256" key="1">
    <source>
        <dbReference type="SAM" id="Coils"/>
    </source>
</evidence>
<feature type="coiled-coil region" evidence="1">
    <location>
        <begin position="66"/>
        <end position="93"/>
    </location>
</feature>